<comment type="similarity">
    <text evidence="2 6">Belongs to the nematode receptor-like protein srg family.</text>
</comment>
<dbReference type="PANTHER" id="PTHR31627:SF42">
    <property type="entry name" value="G_PROTEIN_RECEP_F1_2 DOMAIN-CONTAINING PROTEIN-RELATED"/>
    <property type="match status" value="1"/>
</dbReference>
<keyword evidence="5 6" id="KW-0472">Membrane</keyword>
<dbReference type="AlphaFoldDB" id="A0AAV5SI66"/>
<evidence type="ECO:0000256" key="3">
    <source>
        <dbReference type="ARBA" id="ARBA00022692"/>
    </source>
</evidence>
<evidence type="ECO:0000256" key="5">
    <source>
        <dbReference type="ARBA" id="ARBA00023136"/>
    </source>
</evidence>
<evidence type="ECO:0000256" key="2">
    <source>
        <dbReference type="ARBA" id="ARBA00005692"/>
    </source>
</evidence>
<evidence type="ECO:0000256" key="4">
    <source>
        <dbReference type="ARBA" id="ARBA00022989"/>
    </source>
</evidence>
<evidence type="ECO:0000256" key="6">
    <source>
        <dbReference type="RuleBase" id="RU280813"/>
    </source>
</evidence>
<feature type="transmembrane region" description="Helical" evidence="6">
    <location>
        <begin position="126"/>
        <end position="146"/>
    </location>
</feature>
<sequence length="229" mass="25731">GIAACLNILMIVSKRTADKFMPNIEIKDITYNFILFGSHCFSLSHTTGKVVLIVASRFTSICFPLTFWTQSNRMTVSAFLMFAIPVLLCNNQDLSGASLHSDFAKMYPNAHHRSFIIELTKVISSLGYALFLVITTPMCAASVYSLHRAQCFNQKQLAKQERNLLIHTVITTTAHMIKSAQQIFWFVTMITNDAPLFDLATKMYNLPNTLTTFVPPLLLIATSTPVRRE</sequence>
<dbReference type="Pfam" id="PF02118">
    <property type="entry name" value="Srg"/>
    <property type="match status" value="1"/>
</dbReference>
<name>A0AAV5SI66_9BILA</name>
<reference evidence="7" key="1">
    <citation type="submission" date="2023-10" db="EMBL/GenBank/DDBJ databases">
        <title>Genome assembly of Pristionchus species.</title>
        <authorList>
            <person name="Yoshida K."/>
            <person name="Sommer R.J."/>
        </authorList>
    </citation>
    <scope>NUCLEOTIDE SEQUENCE</scope>
    <source>
        <strain evidence="7">RS0144</strain>
    </source>
</reference>
<comment type="caution">
    <text evidence="6">Lacks conserved residue(s) required for the propagation of feature annotation.</text>
</comment>
<dbReference type="InterPro" id="IPR000609">
    <property type="entry name" value="7TM_GPCR_serpentine_rcpt_Srg"/>
</dbReference>
<keyword evidence="9" id="KW-1185">Reference proteome</keyword>
<dbReference type="InterPro" id="IPR051119">
    <property type="entry name" value="Nematode_SR-like"/>
</dbReference>
<evidence type="ECO:0000313" key="7">
    <source>
        <dbReference type="EMBL" id="GMS82120.1"/>
    </source>
</evidence>
<gene>
    <name evidence="8" type="ORF">PENTCL1PPCAC_30731</name>
    <name evidence="7" type="ORF">PENTCL1PPCAC_4295</name>
</gene>
<evidence type="ECO:0000256" key="1">
    <source>
        <dbReference type="ARBA" id="ARBA00004141"/>
    </source>
</evidence>
<comment type="caution">
    <text evidence="7">The sequence shown here is derived from an EMBL/GenBank/DDBJ whole genome shotgun (WGS) entry which is preliminary data.</text>
</comment>
<comment type="subcellular location">
    <subcellularLocation>
        <location evidence="1">Membrane</location>
        <topology evidence="1">Multi-pass membrane protein</topology>
    </subcellularLocation>
</comment>
<feature type="non-terminal residue" evidence="7">
    <location>
        <position position="229"/>
    </location>
</feature>
<dbReference type="GO" id="GO:0004888">
    <property type="term" value="F:transmembrane signaling receptor activity"/>
    <property type="evidence" value="ECO:0007669"/>
    <property type="project" value="InterPro"/>
</dbReference>
<proteinExistence type="inferred from homology"/>
<evidence type="ECO:0000313" key="8">
    <source>
        <dbReference type="EMBL" id="GMT08557.1"/>
    </source>
</evidence>
<dbReference type="EMBL" id="BTSX01000001">
    <property type="protein sequence ID" value="GMS82120.1"/>
    <property type="molecule type" value="Genomic_DNA"/>
</dbReference>
<protein>
    <recommendedName>
        <fullName evidence="6">Serpentine receptor class gamma</fullName>
    </recommendedName>
</protein>
<keyword evidence="4 6" id="KW-1133">Transmembrane helix</keyword>
<dbReference type="GO" id="GO:0016020">
    <property type="term" value="C:membrane"/>
    <property type="evidence" value="ECO:0007669"/>
    <property type="project" value="UniProtKB-SubCell"/>
</dbReference>
<feature type="non-terminal residue" evidence="7">
    <location>
        <position position="1"/>
    </location>
</feature>
<keyword evidence="3 6" id="KW-0812">Transmembrane</keyword>
<accession>A0AAV5SI66</accession>
<organism evidence="7 9">
    <name type="scientific">Pristionchus entomophagus</name>
    <dbReference type="NCBI Taxonomy" id="358040"/>
    <lineage>
        <taxon>Eukaryota</taxon>
        <taxon>Metazoa</taxon>
        <taxon>Ecdysozoa</taxon>
        <taxon>Nematoda</taxon>
        <taxon>Chromadorea</taxon>
        <taxon>Rhabditida</taxon>
        <taxon>Rhabditina</taxon>
        <taxon>Diplogasteromorpha</taxon>
        <taxon>Diplogasteroidea</taxon>
        <taxon>Neodiplogasteridae</taxon>
        <taxon>Pristionchus</taxon>
    </lineage>
</organism>
<evidence type="ECO:0000313" key="9">
    <source>
        <dbReference type="Proteomes" id="UP001432027"/>
    </source>
</evidence>
<dbReference type="PANTHER" id="PTHR31627">
    <property type="entry name" value="SERPENTINE RECEPTOR CLASS GAMMA-RELATED"/>
    <property type="match status" value="1"/>
</dbReference>
<dbReference type="EMBL" id="BTSX01000119">
    <property type="protein sequence ID" value="GMT08557.1"/>
    <property type="molecule type" value="Genomic_DNA"/>
</dbReference>
<dbReference type="GO" id="GO:0007606">
    <property type="term" value="P:sensory perception of chemical stimulus"/>
    <property type="evidence" value="ECO:0007669"/>
    <property type="project" value="UniProtKB-UniRule"/>
</dbReference>
<dbReference type="Proteomes" id="UP001432027">
    <property type="component" value="Unassembled WGS sequence"/>
</dbReference>